<dbReference type="AlphaFoldDB" id="A0AA35T059"/>
<dbReference type="InterPro" id="IPR029045">
    <property type="entry name" value="ClpP/crotonase-like_dom_sf"/>
</dbReference>
<dbReference type="PANTHER" id="PTHR11941:SF54">
    <property type="entry name" value="ENOYL-COA HYDRATASE, MITOCHONDRIAL"/>
    <property type="match status" value="1"/>
</dbReference>
<dbReference type="Pfam" id="PF00378">
    <property type="entry name" value="ECH_1"/>
    <property type="match status" value="1"/>
</dbReference>
<comment type="caution">
    <text evidence="2">The sequence shown here is derived from an EMBL/GenBank/DDBJ whole genome shotgun (WGS) entry which is preliminary data.</text>
</comment>
<feature type="region of interest" description="Disordered" evidence="1">
    <location>
        <begin position="117"/>
        <end position="151"/>
    </location>
</feature>
<dbReference type="GO" id="GO:0006635">
    <property type="term" value="P:fatty acid beta-oxidation"/>
    <property type="evidence" value="ECO:0007669"/>
    <property type="project" value="TreeGrafter"/>
</dbReference>
<dbReference type="EMBL" id="CASHTH010002967">
    <property type="protein sequence ID" value="CAI8037911.1"/>
    <property type="molecule type" value="Genomic_DNA"/>
</dbReference>
<evidence type="ECO:0000256" key="1">
    <source>
        <dbReference type="SAM" id="MobiDB-lite"/>
    </source>
</evidence>
<sequence length="151" mass="16051">MACDIRIAAENARMGVTEVRLGFMPASGGTQRLARLVGAAKALEMCLSGALVDAQEAYRIGLVNKLVPAGELTRAGEEMADPSPRARHWPCGTSRNPSARARACRWTKRCAWSPISPRWSSPPTTARKGRGPSSKAPAGVERPLIGTASIN</sequence>
<dbReference type="InterPro" id="IPR001753">
    <property type="entry name" value="Enoyl-CoA_hydra/iso"/>
</dbReference>
<feature type="region of interest" description="Disordered" evidence="1">
    <location>
        <begin position="75"/>
        <end position="97"/>
    </location>
</feature>
<dbReference type="CDD" id="cd06558">
    <property type="entry name" value="crotonase-like"/>
    <property type="match status" value="1"/>
</dbReference>
<dbReference type="PANTHER" id="PTHR11941">
    <property type="entry name" value="ENOYL-COA HYDRATASE-RELATED"/>
    <property type="match status" value="1"/>
</dbReference>
<name>A0AA35T059_GEOBA</name>
<reference evidence="2" key="1">
    <citation type="submission" date="2023-03" db="EMBL/GenBank/DDBJ databases">
        <authorList>
            <person name="Steffen K."/>
            <person name="Cardenas P."/>
        </authorList>
    </citation>
    <scope>NUCLEOTIDE SEQUENCE</scope>
</reference>
<protein>
    <submittedName>
        <fullName evidence="2">Short-chain-enoyl-CoA hydratase</fullName>
    </submittedName>
</protein>
<evidence type="ECO:0000313" key="2">
    <source>
        <dbReference type="EMBL" id="CAI8037911.1"/>
    </source>
</evidence>
<dbReference type="Gene3D" id="3.90.226.10">
    <property type="entry name" value="2-enoyl-CoA Hydratase, Chain A, domain 1"/>
    <property type="match status" value="1"/>
</dbReference>
<dbReference type="Proteomes" id="UP001174909">
    <property type="component" value="Unassembled WGS sequence"/>
</dbReference>
<keyword evidence="3" id="KW-1185">Reference proteome</keyword>
<accession>A0AA35T059</accession>
<evidence type="ECO:0000313" key="3">
    <source>
        <dbReference type="Proteomes" id="UP001174909"/>
    </source>
</evidence>
<gene>
    <name evidence="2" type="ORF">GBAR_LOCUS21174</name>
</gene>
<proteinExistence type="predicted"/>
<dbReference type="GO" id="GO:0003824">
    <property type="term" value="F:catalytic activity"/>
    <property type="evidence" value="ECO:0007669"/>
    <property type="project" value="UniProtKB-ARBA"/>
</dbReference>
<dbReference type="SUPFAM" id="SSF52096">
    <property type="entry name" value="ClpP/crotonase"/>
    <property type="match status" value="1"/>
</dbReference>
<organism evidence="2 3">
    <name type="scientific">Geodia barretti</name>
    <name type="common">Barrett's horny sponge</name>
    <dbReference type="NCBI Taxonomy" id="519541"/>
    <lineage>
        <taxon>Eukaryota</taxon>
        <taxon>Metazoa</taxon>
        <taxon>Porifera</taxon>
        <taxon>Demospongiae</taxon>
        <taxon>Heteroscleromorpha</taxon>
        <taxon>Tetractinellida</taxon>
        <taxon>Astrophorina</taxon>
        <taxon>Geodiidae</taxon>
        <taxon>Geodia</taxon>
    </lineage>
</organism>